<dbReference type="Proteomes" id="UP001501447">
    <property type="component" value="Unassembled WGS sequence"/>
</dbReference>
<reference evidence="2" key="1">
    <citation type="journal article" date="2019" name="Int. J. Syst. Evol. Microbiol.">
        <title>The Global Catalogue of Microorganisms (GCM) 10K type strain sequencing project: providing services to taxonomists for standard genome sequencing and annotation.</title>
        <authorList>
            <consortium name="The Broad Institute Genomics Platform"/>
            <consortium name="The Broad Institute Genome Sequencing Center for Infectious Disease"/>
            <person name="Wu L."/>
            <person name="Ma J."/>
        </authorList>
    </citation>
    <scope>NUCLEOTIDE SEQUENCE [LARGE SCALE GENOMIC DNA]</scope>
    <source>
        <strain evidence="2">JCM 16373</strain>
    </source>
</reference>
<protein>
    <submittedName>
        <fullName evidence="1">Uncharacterized protein</fullName>
    </submittedName>
</protein>
<proteinExistence type="predicted"/>
<comment type="caution">
    <text evidence="1">The sequence shown here is derived from an EMBL/GenBank/DDBJ whole genome shotgun (WGS) entry which is preliminary data.</text>
</comment>
<evidence type="ECO:0000313" key="2">
    <source>
        <dbReference type="Proteomes" id="UP001501447"/>
    </source>
</evidence>
<keyword evidence="2" id="KW-1185">Reference proteome</keyword>
<gene>
    <name evidence="1" type="ORF">GCM10009863_68110</name>
</gene>
<evidence type="ECO:0000313" key="1">
    <source>
        <dbReference type="EMBL" id="GAA2642454.1"/>
    </source>
</evidence>
<dbReference type="EMBL" id="BAAARJ010000093">
    <property type="protein sequence ID" value="GAA2642454.1"/>
    <property type="molecule type" value="Genomic_DNA"/>
</dbReference>
<accession>A0ABP6DIV1</accession>
<organism evidence="1 2">
    <name type="scientific">Streptomyces axinellae</name>
    <dbReference type="NCBI Taxonomy" id="552788"/>
    <lineage>
        <taxon>Bacteria</taxon>
        <taxon>Bacillati</taxon>
        <taxon>Actinomycetota</taxon>
        <taxon>Actinomycetes</taxon>
        <taxon>Kitasatosporales</taxon>
        <taxon>Streptomycetaceae</taxon>
        <taxon>Streptomyces</taxon>
    </lineage>
</organism>
<sequence>MLFSNNKLTRDELLSRFFPHYHPVASLGLAREKGYTSALNYLSK</sequence>
<name>A0ABP6DIV1_9ACTN</name>